<dbReference type="EMBL" id="AP015043">
    <property type="protein sequence ID" value="BAU00100.1"/>
    <property type="molecule type" value="Genomic_DNA"/>
</dbReference>
<keyword evidence="3" id="KW-1185">Reference proteome</keyword>
<evidence type="ECO:0000313" key="3">
    <source>
        <dbReference type="Proteomes" id="UP000291084"/>
    </source>
</evidence>
<accession>A0A0S3T5D6</accession>
<name>A0A0S3T5D6_PHAAN</name>
<proteinExistence type="predicted"/>
<protein>
    <submittedName>
        <fullName evidence="2">Uncharacterized protein</fullName>
    </submittedName>
</protein>
<evidence type="ECO:0000313" key="2">
    <source>
        <dbReference type="EMBL" id="BAU00100.1"/>
    </source>
</evidence>
<keyword evidence="1" id="KW-0732">Signal</keyword>
<evidence type="ECO:0000256" key="1">
    <source>
        <dbReference type="SAM" id="SignalP"/>
    </source>
</evidence>
<feature type="signal peptide" evidence="1">
    <location>
        <begin position="1"/>
        <end position="23"/>
    </location>
</feature>
<feature type="non-terminal residue" evidence="2">
    <location>
        <position position="1"/>
    </location>
</feature>
<sequence length="93" mass="10477">FYFYPSLFTLILNSKFLSIFTLAVTSPNSPSLFLSPDSHPQLQILSHLATLASFFSISVCSSSYSRSPTLSFQIITPHSHQIRSPYPFGFRKN</sequence>
<organism evidence="2 3">
    <name type="scientific">Vigna angularis var. angularis</name>
    <dbReference type="NCBI Taxonomy" id="157739"/>
    <lineage>
        <taxon>Eukaryota</taxon>
        <taxon>Viridiplantae</taxon>
        <taxon>Streptophyta</taxon>
        <taxon>Embryophyta</taxon>
        <taxon>Tracheophyta</taxon>
        <taxon>Spermatophyta</taxon>
        <taxon>Magnoliopsida</taxon>
        <taxon>eudicotyledons</taxon>
        <taxon>Gunneridae</taxon>
        <taxon>Pentapetalae</taxon>
        <taxon>rosids</taxon>
        <taxon>fabids</taxon>
        <taxon>Fabales</taxon>
        <taxon>Fabaceae</taxon>
        <taxon>Papilionoideae</taxon>
        <taxon>50 kb inversion clade</taxon>
        <taxon>NPAAA clade</taxon>
        <taxon>indigoferoid/millettioid clade</taxon>
        <taxon>Phaseoleae</taxon>
        <taxon>Vigna</taxon>
    </lineage>
</organism>
<dbReference type="Proteomes" id="UP000291084">
    <property type="component" value="Chromosome 10"/>
</dbReference>
<dbReference type="AlphaFoldDB" id="A0A0S3T5D6"/>
<reference evidence="2 3" key="1">
    <citation type="journal article" date="2015" name="Sci. Rep.">
        <title>The power of single molecule real-time sequencing technology in the de novo assembly of a eukaryotic genome.</title>
        <authorList>
            <person name="Sakai H."/>
            <person name="Naito K."/>
            <person name="Ogiso-Tanaka E."/>
            <person name="Takahashi Y."/>
            <person name="Iseki K."/>
            <person name="Muto C."/>
            <person name="Satou K."/>
            <person name="Teruya K."/>
            <person name="Shiroma A."/>
            <person name="Shimoji M."/>
            <person name="Hirano T."/>
            <person name="Itoh T."/>
            <person name="Kaga A."/>
            <person name="Tomooka N."/>
        </authorList>
    </citation>
    <scope>NUCLEOTIDE SEQUENCE [LARGE SCALE GENOMIC DNA]</scope>
    <source>
        <strain evidence="3">cv. Shumari</strain>
    </source>
</reference>
<feature type="chain" id="PRO_5006618932" evidence="1">
    <location>
        <begin position="24"/>
        <end position="93"/>
    </location>
</feature>
<gene>
    <name evidence="2" type="primary">Vigan.10G166600</name>
    <name evidence="2" type="ORF">VIGAN_10166600</name>
</gene>